<dbReference type="SUPFAM" id="SSF55315">
    <property type="entry name" value="L30e-like"/>
    <property type="match status" value="1"/>
</dbReference>
<dbReference type="Gene3D" id="3.40.1280.10">
    <property type="match status" value="1"/>
</dbReference>
<organism evidence="5 6">
    <name type="scientific">Candidatus Tanganyikabacteria bacterium</name>
    <dbReference type="NCBI Taxonomy" id="2961651"/>
    <lineage>
        <taxon>Bacteria</taxon>
        <taxon>Bacillati</taxon>
        <taxon>Candidatus Sericytochromatia</taxon>
        <taxon>Candidatus Tanganyikabacteria</taxon>
    </lineage>
</organism>
<dbReference type="GO" id="GO:0008173">
    <property type="term" value="F:RNA methyltransferase activity"/>
    <property type="evidence" value="ECO:0007669"/>
    <property type="project" value="InterPro"/>
</dbReference>
<dbReference type="GO" id="GO:0003723">
    <property type="term" value="F:RNA binding"/>
    <property type="evidence" value="ECO:0007669"/>
    <property type="project" value="InterPro"/>
</dbReference>
<dbReference type="Pfam" id="PF00588">
    <property type="entry name" value="SpoU_methylase"/>
    <property type="match status" value="1"/>
</dbReference>
<dbReference type="GO" id="GO:0032259">
    <property type="term" value="P:methylation"/>
    <property type="evidence" value="ECO:0007669"/>
    <property type="project" value="UniProtKB-KW"/>
</dbReference>
<proteinExistence type="inferred from homology"/>
<dbReference type="AlphaFoldDB" id="A0A937X3L4"/>
<evidence type="ECO:0000259" key="4">
    <source>
        <dbReference type="SMART" id="SM00967"/>
    </source>
</evidence>
<dbReference type="InterPro" id="IPR053888">
    <property type="entry name" value="MRM3-like_sub_bind"/>
</dbReference>
<dbReference type="PANTHER" id="PTHR43191:SF2">
    <property type="entry name" value="RRNA METHYLTRANSFERASE 3, MITOCHONDRIAL"/>
    <property type="match status" value="1"/>
</dbReference>
<keyword evidence="3" id="KW-0808">Transferase</keyword>
<dbReference type="Pfam" id="PF22435">
    <property type="entry name" value="MRM3-like_sub_bind"/>
    <property type="match status" value="1"/>
</dbReference>
<dbReference type="SMART" id="SM00967">
    <property type="entry name" value="SpoU_sub_bind"/>
    <property type="match status" value="1"/>
</dbReference>
<dbReference type="SUPFAM" id="SSF75217">
    <property type="entry name" value="alpha/beta knot"/>
    <property type="match status" value="1"/>
</dbReference>
<evidence type="ECO:0000313" key="5">
    <source>
        <dbReference type="EMBL" id="MBM3273599.1"/>
    </source>
</evidence>
<evidence type="ECO:0000256" key="3">
    <source>
        <dbReference type="ARBA" id="ARBA00022679"/>
    </source>
</evidence>
<dbReference type="EMBL" id="VGJX01000011">
    <property type="protein sequence ID" value="MBM3273599.1"/>
    <property type="molecule type" value="Genomic_DNA"/>
</dbReference>
<dbReference type="Gene3D" id="3.30.1330.30">
    <property type="match status" value="1"/>
</dbReference>
<evidence type="ECO:0000256" key="2">
    <source>
        <dbReference type="ARBA" id="ARBA00022603"/>
    </source>
</evidence>
<dbReference type="InterPro" id="IPR029064">
    <property type="entry name" value="Ribosomal_eL30-like_sf"/>
</dbReference>
<accession>A0A937X3L4</accession>
<keyword evidence="2 5" id="KW-0489">Methyltransferase</keyword>
<feature type="domain" description="RNA 2-O ribose methyltransferase substrate binding" evidence="4">
    <location>
        <begin position="29"/>
        <end position="96"/>
    </location>
</feature>
<evidence type="ECO:0000256" key="1">
    <source>
        <dbReference type="ARBA" id="ARBA00007228"/>
    </source>
</evidence>
<dbReference type="PANTHER" id="PTHR43191">
    <property type="entry name" value="RRNA METHYLTRANSFERASE 3"/>
    <property type="match status" value="1"/>
</dbReference>
<dbReference type="InterPro" id="IPR051259">
    <property type="entry name" value="rRNA_Methyltransferase"/>
</dbReference>
<comment type="caution">
    <text evidence="5">The sequence shown here is derived from an EMBL/GenBank/DDBJ whole genome shotgun (WGS) entry which is preliminary data.</text>
</comment>
<comment type="similarity">
    <text evidence="1">Belongs to the class IV-like SAM-binding methyltransferase superfamily. RNA methyltransferase TrmH family.</text>
</comment>
<dbReference type="InterPro" id="IPR029028">
    <property type="entry name" value="Alpha/beta_knot_MTases"/>
</dbReference>
<dbReference type="InterPro" id="IPR013123">
    <property type="entry name" value="SpoU_subst-bd"/>
</dbReference>
<sequence>MITSVQNPRVKAVRKLHEPKWRKREGLFLLEGTALVEEAARSKWPLEAVFATGDWLKRHDLDGMIVEEVSDPVLSALSTLESPEGVVATARLPGDAPLPDVQHGSLWVVADAIQDPGNLGAIIRSADAAGADAILCGPGTADPFGPKAVRASMGSVLHLPIVSVPDLDAAHETARHADPRHGGMRWIALAPRAGKSLYEADLCGPIALWLGNEAAGLSSDALGQADEVVTVPMPGRAESLNAAASAAVVLFEAVRQRMRLRG</sequence>
<gene>
    <name evidence="5" type="ORF">FJZ00_00495</name>
</gene>
<dbReference type="GO" id="GO:0006396">
    <property type="term" value="P:RNA processing"/>
    <property type="evidence" value="ECO:0007669"/>
    <property type="project" value="InterPro"/>
</dbReference>
<protein>
    <submittedName>
        <fullName evidence="5">RNA methyltransferase</fullName>
    </submittedName>
</protein>
<reference evidence="5 6" key="1">
    <citation type="submission" date="2019-03" db="EMBL/GenBank/DDBJ databases">
        <title>Lake Tanganyika Metagenome-Assembled Genomes (MAGs).</title>
        <authorList>
            <person name="Tran P."/>
        </authorList>
    </citation>
    <scope>NUCLEOTIDE SEQUENCE [LARGE SCALE GENOMIC DNA]</scope>
    <source>
        <strain evidence="5">K_DeepCast_65m_m2_236</strain>
    </source>
</reference>
<dbReference type="InterPro" id="IPR001537">
    <property type="entry name" value="SpoU_MeTrfase"/>
</dbReference>
<dbReference type="CDD" id="cd18095">
    <property type="entry name" value="SpoU-like_rRNA-MTase"/>
    <property type="match status" value="1"/>
</dbReference>
<dbReference type="Proteomes" id="UP000703893">
    <property type="component" value="Unassembled WGS sequence"/>
</dbReference>
<name>A0A937X3L4_9BACT</name>
<dbReference type="InterPro" id="IPR029026">
    <property type="entry name" value="tRNA_m1G_MTases_N"/>
</dbReference>
<dbReference type="GO" id="GO:0005737">
    <property type="term" value="C:cytoplasm"/>
    <property type="evidence" value="ECO:0007669"/>
    <property type="project" value="UniProtKB-ARBA"/>
</dbReference>
<evidence type="ECO:0000313" key="6">
    <source>
        <dbReference type="Proteomes" id="UP000703893"/>
    </source>
</evidence>